<sequence>MKKIVVGLFLVFLIFIFVSPLNAQEKTEGNLVLKDENLILLEVELNNLGLKDEFLTAYRFNETVLLPIGQLLAFLELPFKIIPEQGLVEGFIWEEAEKYSLNLNQGIAISNGREFSLNKYKTEVDWDDIYLETELISEWLPFSLELDLFRATLTVETEKPLPIQEKIDRRYRWDRLSNRTGRAERPIYPAVENPYSLFNGPFVDHRLYFSGDSTPRHYTNLAGDIFYLNGRLFISGPLDDPLEDVSGRLGRRSPDPDLLGPLNAHEFWLGDLSQSAVSDISSWESVQGISVSSYPYSRSRDFYSHSLEGELPENWEVELYDNGNLIDYQTSNEEERYRFENIPISYGINEFTLVFYDEFGRKYEEVKKIRVDSTLIPPGENRYQFEIGSDDQDQNRISVEFSRGINPNLSLVTNYVRLPISDQTEDFLRLGLRTSLSQIYLEANYLNALDGGQGAELGFSTDLSGTRINLTHAEFDDYRSETVSNLNRRTSLDLRRNFPFLSNSSLGVRLDLTREENYNGDILTEVYN</sequence>
<gene>
    <name evidence="1" type="ORF">SAMN05421834_104101</name>
</gene>
<evidence type="ECO:0000313" key="1">
    <source>
        <dbReference type="EMBL" id="SIQ42908.1"/>
    </source>
</evidence>
<name>A0A1N6SP49_9FIRM</name>
<dbReference type="STRING" id="56779.SAMN05421834_104101"/>
<dbReference type="EMBL" id="FTNC01000004">
    <property type="protein sequence ID" value="SIQ42908.1"/>
    <property type="molecule type" value="Genomic_DNA"/>
</dbReference>
<dbReference type="RefSeq" id="WP_076544126.1">
    <property type="nucleotide sequence ID" value="NZ_FTNC01000004.1"/>
</dbReference>
<keyword evidence="2" id="KW-1185">Reference proteome</keyword>
<dbReference type="AlphaFoldDB" id="A0A1N6SP49"/>
<organism evidence="1 2">
    <name type="scientific">Halanaerobium kushneri</name>
    <dbReference type="NCBI Taxonomy" id="56779"/>
    <lineage>
        <taxon>Bacteria</taxon>
        <taxon>Bacillati</taxon>
        <taxon>Bacillota</taxon>
        <taxon>Clostridia</taxon>
        <taxon>Halanaerobiales</taxon>
        <taxon>Halanaerobiaceae</taxon>
        <taxon>Halanaerobium</taxon>
    </lineage>
</organism>
<dbReference type="OrthoDB" id="121544at2"/>
<reference evidence="2" key="1">
    <citation type="submission" date="2017-01" db="EMBL/GenBank/DDBJ databases">
        <authorList>
            <person name="Varghese N."/>
            <person name="Submissions S."/>
        </authorList>
    </citation>
    <scope>NUCLEOTIDE SEQUENCE [LARGE SCALE GENOMIC DNA]</scope>
    <source>
        <strain evidence="2">ATCC 700103</strain>
    </source>
</reference>
<dbReference type="Proteomes" id="UP000185669">
    <property type="component" value="Unassembled WGS sequence"/>
</dbReference>
<accession>A0A1N6SP49</accession>
<proteinExistence type="predicted"/>
<evidence type="ECO:0000313" key="2">
    <source>
        <dbReference type="Proteomes" id="UP000185669"/>
    </source>
</evidence>
<protein>
    <submittedName>
        <fullName evidence="1">Uncharacterized protein</fullName>
    </submittedName>
</protein>